<keyword evidence="6" id="KW-0675">Receptor</keyword>
<evidence type="ECO:0000256" key="5">
    <source>
        <dbReference type="ARBA" id="ARBA00023136"/>
    </source>
</evidence>
<organism evidence="8 9">
    <name type="scientific">Petrolisthes manimaculis</name>
    <dbReference type="NCBI Taxonomy" id="1843537"/>
    <lineage>
        <taxon>Eukaryota</taxon>
        <taxon>Metazoa</taxon>
        <taxon>Ecdysozoa</taxon>
        <taxon>Arthropoda</taxon>
        <taxon>Crustacea</taxon>
        <taxon>Multicrustacea</taxon>
        <taxon>Malacostraca</taxon>
        <taxon>Eumalacostraca</taxon>
        <taxon>Eucarida</taxon>
        <taxon>Decapoda</taxon>
        <taxon>Pleocyemata</taxon>
        <taxon>Anomura</taxon>
        <taxon>Galatheoidea</taxon>
        <taxon>Porcellanidae</taxon>
        <taxon>Petrolisthes</taxon>
    </lineage>
</organism>
<evidence type="ECO:0000256" key="7">
    <source>
        <dbReference type="ARBA" id="ARBA00023180"/>
    </source>
</evidence>
<reference evidence="8" key="1">
    <citation type="submission" date="2023-11" db="EMBL/GenBank/DDBJ databases">
        <title>Genome assemblies of two species of porcelain crab, Petrolisthes cinctipes and Petrolisthes manimaculis (Anomura: Porcellanidae).</title>
        <authorList>
            <person name="Angst P."/>
        </authorList>
    </citation>
    <scope>NUCLEOTIDE SEQUENCE</scope>
    <source>
        <strain evidence="8">PB745_02</strain>
        <tissue evidence="8">Gill</tissue>
    </source>
</reference>
<accession>A0AAE1PLC3</accession>
<protein>
    <submittedName>
        <fullName evidence="8">Uncharacterized protein</fullName>
    </submittedName>
</protein>
<evidence type="ECO:0000313" key="8">
    <source>
        <dbReference type="EMBL" id="KAK4310468.1"/>
    </source>
</evidence>
<dbReference type="PANTHER" id="PTHR42643:SF24">
    <property type="entry name" value="IONOTROPIC RECEPTOR 60A"/>
    <property type="match status" value="1"/>
</dbReference>
<keyword evidence="2" id="KW-1003">Cell membrane</keyword>
<keyword evidence="5" id="KW-0472">Membrane</keyword>
<dbReference type="InterPro" id="IPR052192">
    <property type="entry name" value="Insect_Ionotropic_Sensory_Rcpt"/>
</dbReference>
<evidence type="ECO:0000313" key="9">
    <source>
        <dbReference type="Proteomes" id="UP001292094"/>
    </source>
</evidence>
<gene>
    <name evidence="8" type="ORF">Pmani_017970</name>
</gene>
<sequence length="226" mass="24910">MPWEPRGRAVRLVAGLWMVAAFLLGVVYRSNLKAMLIVQSITLPFDSIEELVEAGFPTAVVKDSSIHRDIMAADDEEILGRLRKQILVYGGKKVIEGIVNSLDGLHPCIGITTALQDIIQSDFSRLGRCRVYMMSNSFLGPLSLSFAFPKGSTLKHQVDPIIRGLRESGVLAKILSKSDFKATVCLKPISSSLISTNHRPLIFADLHGIITLYSVGKFSDAVFKYF</sequence>
<dbReference type="EMBL" id="JAWZYT010001635">
    <property type="protein sequence ID" value="KAK4310468.1"/>
    <property type="molecule type" value="Genomic_DNA"/>
</dbReference>
<dbReference type="Proteomes" id="UP001292094">
    <property type="component" value="Unassembled WGS sequence"/>
</dbReference>
<name>A0AAE1PLC3_9EUCA</name>
<evidence type="ECO:0000256" key="6">
    <source>
        <dbReference type="ARBA" id="ARBA00023170"/>
    </source>
</evidence>
<proteinExistence type="predicted"/>
<dbReference type="GO" id="GO:0005886">
    <property type="term" value="C:plasma membrane"/>
    <property type="evidence" value="ECO:0007669"/>
    <property type="project" value="UniProtKB-SubCell"/>
</dbReference>
<evidence type="ECO:0000256" key="4">
    <source>
        <dbReference type="ARBA" id="ARBA00022989"/>
    </source>
</evidence>
<evidence type="ECO:0000256" key="1">
    <source>
        <dbReference type="ARBA" id="ARBA00004651"/>
    </source>
</evidence>
<dbReference type="AlphaFoldDB" id="A0AAE1PLC3"/>
<keyword evidence="3" id="KW-0812">Transmembrane</keyword>
<comment type="caution">
    <text evidence="8">The sequence shown here is derived from an EMBL/GenBank/DDBJ whole genome shotgun (WGS) entry which is preliminary data.</text>
</comment>
<comment type="subcellular location">
    <subcellularLocation>
        <location evidence="1">Cell membrane</location>
        <topology evidence="1">Multi-pass membrane protein</topology>
    </subcellularLocation>
</comment>
<keyword evidence="7" id="KW-0325">Glycoprotein</keyword>
<keyword evidence="4" id="KW-1133">Transmembrane helix</keyword>
<dbReference type="SUPFAM" id="SSF53850">
    <property type="entry name" value="Periplasmic binding protein-like II"/>
    <property type="match status" value="1"/>
</dbReference>
<evidence type="ECO:0000256" key="3">
    <source>
        <dbReference type="ARBA" id="ARBA00022692"/>
    </source>
</evidence>
<evidence type="ECO:0000256" key="2">
    <source>
        <dbReference type="ARBA" id="ARBA00022475"/>
    </source>
</evidence>
<dbReference type="PANTHER" id="PTHR42643">
    <property type="entry name" value="IONOTROPIC RECEPTOR 20A-RELATED"/>
    <property type="match status" value="1"/>
</dbReference>
<dbReference type="Gene3D" id="1.10.287.70">
    <property type="match status" value="1"/>
</dbReference>
<keyword evidence="9" id="KW-1185">Reference proteome</keyword>